<dbReference type="AlphaFoldDB" id="A0A139SRG1"/>
<gene>
    <name evidence="3" type="ORF">AXE65_00580</name>
</gene>
<dbReference type="Pfam" id="PF05356">
    <property type="entry name" value="Phage_Coat_B"/>
    <property type="match status" value="1"/>
</dbReference>
<dbReference type="InterPro" id="IPR008020">
    <property type="entry name" value="G8P"/>
</dbReference>
<protein>
    <recommendedName>
        <fullName evidence="5">Methyltransferase</fullName>
    </recommendedName>
</protein>
<keyword evidence="1" id="KW-0472">Membrane</keyword>
<dbReference type="Proteomes" id="UP000072660">
    <property type="component" value="Unassembled WGS sequence"/>
</dbReference>
<proteinExistence type="predicted"/>
<evidence type="ECO:0000256" key="2">
    <source>
        <dbReference type="SAM" id="SignalP"/>
    </source>
</evidence>
<keyword evidence="4" id="KW-1185">Reference proteome</keyword>
<evidence type="ECO:0000313" key="3">
    <source>
        <dbReference type="EMBL" id="KXU37176.1"/>
    </source>
</evidence>
<reference evidence="3 4" key="1">
    <citation type="submission" date="2016-02" db="EMBL/GenBank/DDBJ databases">
        <authorList>
            <person name="Wen L."/>
            <person name="He K."/>
            <person name="Yang H."/>
        </authorList>
    </citation>
    <scope>NUCLEOTIDE SEQUENCE [LARGE SCALE GENOMIC DNA]</scope>
    <source>
        <strain evidence="3 4">CV58</strain>
    </source>
</reference>
<comment type="caution">
    <text evidence="3">The sequence shown here is derived from an EMBL/GenBank/DDBJ whole genome shotgun (WGS) entry which is preliminary data.</text>
</comment>
<sequence length="71" mass="7460">MKWLNQLKSKSAAVVSVFSVTALFGSQAFAALSSDVVASLEGAKDDIIQAGGLVLIALVAVAAFRYIRRAF</sequence>
<keyword evidence="2" id="KW-0732">Signal</keyword>
<feature type="signal peptide" evidence="2">
    <location>
        <begin position="1"/>
        <end position="30"/>
    </location>
</feature>
<evidence type="ECO:0000256" key="1">
    <source>
        <dbReference type="SAM" id="Phobius"/>
    </source>
</evidence>
<dbReference type="EMBL" id="LSZO01000168">
    <property type="protein sequence ID" value="KXU37176.1"/>
    <property type="molecule type" value="Genomic_DNA"/>
</dbReference>
<feature type="chain" id="PRO_5007299424" description="Methyltransferase" evidence="2">
    <location>
        <begin position="31"/>
        <end position="71"/>
    </location>
</feature>
<keyword evidence="1" id="KW-1133">Transmembrane helix</keyword>
<dbReference type="RefSeq" id="WP_068391065.1">
    <property type="nucleotide sequence ID" value="NZ_LSZO01000168.1"/>
</dbReference>
<name>A0A139SRG1_9GAMM</name>
<organism evidence="3 4">
    <name type="scientific">Ventosimonas gracilis</name>
    <dbReference type="NCBI Taxonomy" id="1680762"/>
    <lineage>
        <taxon>Bacteria</taxon>
        <taxon>Pseudomonadati</taxon>
        <taxon>Pseudomonadota</taxon>
        <taxon>Gammaproteobacteria</taxon>
        <taxon>Pseudomonadales</taxon>
        <taxon>Ventosimonadaceae</taxon>
        <taxon>Ventosimonas</taxon>
    </lineage>
</organism>
<keyword evidence="1" id="KW-0812">Transmembrane</keyword>
<evidence type="ECO:0008006" key="5">
    <source>
        <dbReference type="Google" id="ProtNLM"/>
    </source>
</evidence>
<evidence type="ECO:0000313" key="4">
    <source>
        <dbReference type="Proteomes" id="UP000072660"/>
    </source>
</evidence>
<feature type="transmembrane region" description="Helical" evidence="1">
    <location>
        <begin position="47"/>
        <end position="67"/>
    </location>
</feature>
<accession>A0A139SRG1</accession>